<reference evidence="4" key="3">
    <citation type="submission" date="2016-05" db="EMBL/GenBank/DDBJ databases">
        <authorList>
            <person name="Dupont C."/>
            <person name="Santoro A."/>
        </authorList>
    </citation>
    <scope>NUCLEOTIDE SEQUENCE [LARGE SCALE GENOMIC DNA]</scope>
    <source>
        <strain evidence="4">U25</strain>
    </source>
</reference>
<dbReference type="SUPFAM" id="SSF51445">
    <property type="entry name" value="(Trans)glycosidases"/>
    <property type="match status" value="1"/>
</dbReference>
<evidence type="ECO:0000313" key="1">
    <source>
        <dbReference type="EMBL" id="AJA92645.1"/>
    </source>
</evidence>
<accession>A0A0A7V7M7</accession>
<dbReference type="RefSeq" id="WP_048106253.1">
    <property type="nucleotide sequence ID" value="NZ_CP007026.1"/>
</dbReference>
<dbReference type="STRING" id="1410606.T478_1340"/>
<dbReference type="Proteomes" id="UP000030944">
    <property type="component" value="Chromosome"/>
</dbReference>
<dbReference type="InterPro" id="IPR017853">
    <property type="entry name" value="GH"/>
</dbReference>
<keyword evidence="4" id="KW-1185">Reference proteome</keyword>
<dbReference type="HOGENOM" id="CLU_736930_0_0_2"/>
<evidence type="ECO:0000313" key="3">
    <source>
        <dbReference type="Proteomes" id="UP000030944"/>
    </source>
</evidence>
<evidence type="ECO:0000313" key="2">
    <source>
        <dbReference type="EMBL" id="PTL87155.1"/>
    </source>
</evidence>
<sequence>MNTKIIGIIILVVAIGGASAYFITKNDPVETNSFSNQPISQNEKISLVINTINPPKSIDDLEESYKIASTSGVGRTNLYVYWSDLEPEKGNFDWRVTDIMMKLNEKYNLKTTLFFSVINADRLGPFPLWMGNQALGETLEDETIRVLDSILSRYENIDYVIFSGDIDYHFQRASGSIPTYVNFFDDVYAEIKSKHHDVKIGNSISLENVINKGMGPGGSFELTPKLEMGDFIALSYKPTDVVGDIDRTPQEALANLEQSLEIFPSQQLAFFEISWSTSDFVNGNDNDQAEFIKSSLNFFEENESKIEFFTISRLFDKPKGSCASQEIESIGGSGFASNSFRLERVDEYVCNSGLIDTNENAKPAWMQFKSNITQ</sequence>
<dbReference type="Proteomes" id="UP000241022">
    <property type="component" value="Unassembled WGS sequence"/>
</dbReference>
<reference evidence="2" key="2">
    <citation type="submission" date="2016-05" db="EMBL/GenBank/DDBJ databases">
        <authorList>
            <person name="Lavstsen T."/>
            <person name="Jespersen J.S."/>
        </authorList>
    </citation>
    <scope>NUCLEOTIDE SEQUENCE [LARGE SCALE GENOMIC DNA]</scope>
    <source>
        <strain evidence="2">U25</strain>
    </source>
</reference>
<dbReference type="AlphaFoldDB" id="A0A0A7V7M7"/>
<name>A0A0A7V7M7_9ARCH</name>
<dbReference type="EMBL" id="LXWN01000002">
    <property type="protein sequence ID" value="PTL87155.1"/>
    <property type="molecule type" value="Genomic_DNA"/>
</dbReference>
<protein>
    <submittedName>
        <fullName evidence="1">Uncharacterized protein</fullName>
    </submittedName>
</protein>
<dbReference type="OrthoDB" id="8819at2157"/>
<dbReference type="EMBL" id="CP007026">
    <property type="protein sequence ID" value="AJA92645.1"/>
    <property type="molecule type" value="Genomic_DNA"/>
</dbReference>
<organism evidence="1 3">
    <name type="scientific">Candidatus Nitrosopelagicus brevis</name>
    <dbReference type="NCBI Taxonomy" id="1410606"/>
    <lineage>
        <taxon>Archaea</taxon>
        <taxon>Nitrososphaerota</taxon>
    </lineage>
</organism>
<dbReference type="KEGG" id="nbv:T478_1340"/>
<gene>
    <name evidence="2" type="ORF">A7X95_04360</name>
    <name evidence="1" type="ORF">T478_1340</name>
</gene>
<proteinExistence type="predicted"/>
<reference evidence="2 4" key="4">
    <citation type="submission" date="2018-04" db="EMBL/GenBank/DDBJ databases">
        <title>Transcriptomics of ammonia oxidizing archaea.</title>
        <authorList>
            <person name="Carini P."/>
        </authorList>
    </citation>
    <scope>NUCLEOTIDE SEQUENCE [LARGE SCALE GENOMIC DNA]</scope>
    <source>
        <strain evidence="2 4">U25</strain>
    </source>
</reference>
<dbReference type="Gene3D" id="3.20.20.80">
    <property type="entry name" value="Glycosidases"/>
    <property type="match status" value="1"/>
</dbReference>
<dbReference type="GeneID" id="24817219"/>
<evidence type="ECO:0000313" key="4">
    <source>
        <dbReference type="Proteomes" id="UP000241022"/>
    </source>
</evidence>
<reference evidence="1 3" key="1">
    <citation type="journal article" date="2015" name="Proc. Natl. Acad. Sci. U.S.A.">
        <title>Genomic and proteomic characterization of "Candidatus Nitrosopelagicus brevis": An ammonia-oxidizing archaeon from the open ocean.</title>
        <authorList>
            <person name="Santoro A.E."/>
            <person name="Dupont C.L."/>
            <person name="Richter R.A."/>
            <person name="Craig M.T."/>
            <person name="Carini P."/>
            <person name="McIlvin M.R."/>
            <person name="Yang Y."/>
            <person name="Orsi W.D."/>
            <person name="Moran D.M."/>
            <person name="Saito M.A."/>
        </authorList>
    </citation>
    <scope>NUCLEOTIDE SEQUENCE [LARGE SCALE GENOMIC DNA]</scope>
    <source>
        <strain evidence="1">CN25</strain>
        <strain evidence="3">V2</strain>
    </source>
</reference>